<proteinExistence type="predicted"/>
<dbReference type="STRING" id="67386.AQI95_41505"/>
<evidence type="ECO:0000259" key="1">
    <source>
        <dbReference type="Pfam" id="PF07687"/>
    </source>
</evidence>
<dbReference type="GO" id="GO:0006526">
    <property type="term" value="P:L-arginine biosynthetic process"/>
    <property type="evidence" value="ECO:0007669"/>
    <property type="project" value="TreeGrafter"/>
</dbReference>
<protein>
    <recommendedName>
        <fullName evidence="1">Peptidase M20 dimerisation domain-containing protein</fullName>
    </recommendedName>
</protein>
<dbReference type="Proteomes" id="UP000053127">
    <property type="component" value="Unassembled WGS sequence"/>
</dbReference>
<dbReference type="Gene3D" id="3.30.70.360">
    <property type="match status" value="1"/>
</dbReference>
<keyword evidence="3" id="KW-1185">Reference proteome</keyword>
<dbReference type="OrthoDB" id="7055905at2"/>
<dbReference type="Pfam" id="PF01546">
    <property type="entry name" value="Peptidase_M20"/>
    <property type="match status" value="1"/>
</dbReference>
<evidence type="ECO:0000313" key="2">
    <source>
        <dbReference type="EMBL" id="KUM98068.1"/>
    </source>
</evidence>
<dbReference type="EMBL" id="LMWN01000079">
    <property type="protein sequence ID" value="KUM98068.1"/>
    <property type="molecule type" value="Genomic_DNA"/>
</dbReference>
<reference evidence="2 3" key="1">
    <citation type="submission" date="2015-10" db="EMBL/GenBank/DDBJ databases">
        <title>Draft genome sequence of Streptomyces yokosukanensis DSM 40224, type strain for the species Streptomyces yokosukanensis.</title>
        <authorList>
            <person name="Ruckert C."/>
            <person name="Winkler A."/>
            <person name="Kalinowski J."/>
            <person name="Kampfer P."/>
            <person name="Glaeser S."/>
        </authorList>
    </citation>
    <scope>NUCLEOTIDE SEQUENCE [LARGE SCALE GENOMIC DNA]</scope>
    <source>
        <strain evidence="2 3">DSM 40224</strain>
    </source>
</reference>
<evidence type="ECO:0000313" key="3">
    <source>
        <dbReference type="Proteomes" id="UP000053127"/>
    </source>
</evidence>
<dbReference type="Gene3D" id="3.40.630.10">
    <property type="entry name" value="Zn peptidases"/>
    <property type="match status" value="1"/>
</dbReference>
<feature type="domain" description="Peptidase M20 dimerisation" evidence="1">
    <location>
        <begin position="220"/>
        <end position="321"/>
    </location>
</feature>
<dbReference type="PANTHER" id="PTHR43808">
    <property type="entry name" value="ACETYLORNITHINE DEACETYLASE"/>
    <property type="match status" value="1"/>
</dbReference>
<dbReference type="InterPro" id="IPR002933">
    <property type="entry name" value="Peptidase_M20"/>
</dbReference>
<dbReference type="AlphaFoldDB" id="A0A101NRK0"/>
<dbReference type="Pfam" id="PF07687">
    <property type="entry name" value="M20_dimer"/>
    <property type="match status" value="1"/>
</dbReference>
<dbReference type="RefSeq" id="WP_067136338.1">
    <property type="nucleotide sequence ID" value="NZ_KQ948236.1"/>
</dbReference>
<dbReference type="PANTHER" id="PTHR43808:SF31">
    <property type="entry name" value="N-ACETYL-L-CITRULLINE DEACETYLASE"/>
    <property type="match status" value="1"/>
</dbReference>
<dbReference type="GO" id="GO:0008777">
    <property type="term" value="F:acetylornithine deacetylase activity"/>
    <property type="evidence" value="ECO:0007669"/>
    <property type="project" value="TreeGrafter"/>
</dbReference>
<dbReference type="InterPro" id="IPR050072">
    <property type="entry name" value="Peptidase_M20A"/>
</dbReference>
<name>A0A101NRK0_9ACTN</name>
<dbReference type="InterPro" id="IPR011650">
    <property type="entry name" value="Peptidase_M20_dimer"/>
</dbReference>
<dbReference type="SUPFAM" id="SSF53187">
    <property type="entry name" value="Zn-dependent exopeptidases"/>
    <property type="match status" value="1"/>
</dbReference>
<sequence length="426" mass="45974">MRPGDVVDKAVLTALKDREEELTGLLGDLIRCHPVYGSEGQRAALDLLRTRLEAVGFSVRMHSHTAKEIASSAEYVDVPSLGTEFADYPDRERWFLTAERVFGPGGPHVLLNGHVDVDFVTAPHDWAEPGLWRSGADRDGRIIGRGACDMLGGVAAYVQVLTTLVPHLSEARGAVTLHLVLDEEIGGNGTLAALLSESDRRFDVGLIAEPTGGLVCDRTYGFHQFSVRCFGDPVHMAFADAYDNAHRVLADVIRELEELDDWIAGRAASTSRTRHVMYGVISGGSDAAVPAETCEVQVTLALPPTITAHEVTDRLAARLSRLTGVRRPPVLESYGLSFPGSSHDDARWCDTVLDSGRSCGVALARGDFPSACDARLLESAGIPTIVYGPGSLTRAHSSDEYVTREELTDYCQVLALTLLTLWSPGA</sequence>
<accession>A0A101NRK0</accession>
<comment type="caution">
    <text evidence="2">The sequence shown here is derived from an EMBL/GenBank/DDBJ whole genome shotgun (WGS) entry which is preliminary data.</text>
</comment>
<organism evidence="2 3">
    <name type="scientific">Streptomyces yokosukanensis</name>
    <dbReference type="NCBI Taxonomy" id="67386"/>
    <lineage>
        <taxon>Bacteria</taxon>
        <taxon>Bacillati</taxon>
        <taxon>Actinomycetota</taxon>
        <taxon>Actinomycetes</taxon>
        <taxon>Kitasatosporales</taxon>
        <taxon>Streptomycetaceae</taxon>
        <taxon>Streptomyces</taxon>
    </lineage>
</organism>
<gene>
    <name evidence="2" type="ORF">AQI95_41505</name>
</gene>